<organism evidence="12 13">
    <name type="scientific">Lasiosphaeria ovina</name>
    <dbReference type="NCBI Taxonomy" id="92902"/>
    <lineage>
        <taxon>Eukaryota</taxon>
        <taxon>Fungi</taxon>
        <taxon>Dikarya</taxon>
        <taxon>Ascomycota</taxon>
        <taxon>Pezizomycotina</taxon>
        <taxon>Sordariomycetes</taxon>
        <taxon>Sordariomycetidae</taxon>
        <taxon>Sordariales</taxon>
        <taxon>Lasiosphaeriaceae</taxon>
        <taxon>Lasiosphaeria</taxon>
    </lineage>
</organism>
<keyword evidence="6 10" id="KW-0648">Protein biosynthesis</keyword>
<keyword evidence="13" id="KW-1185">Reference proteome</keyword>
<dbReference type="InterPro" id="IPR008909">
    <property type="entry name" value="DALR_anticod-bd"/>
</dbReference>
<keyword evidence="7 10" id="KW-0030">Aminoacyl-tRNA synthetase</keyword>
<evidence type="ECO:0000313" key="12">
    <source>
        <dbReference type="EMBL" id="KAK3362178.1"/>
    </source>
</evidence>
<dbReference type="Pfam" id="PF05746">
    <property type="entry name" value="DALR_1"/>
    <property type="match status" value="1"/>
</dbReference>
<keyword evidence="4 10" id="KW-0547">Nucleotide-binding</keyword>
<evidence type="ECO:0000256" key="2">
    <source>
        <dbReference type="ARBA" id="ARBA00012837"/>
    </source>
</evidence>
<dbReference type="Pfam" id="PF00750">
    <property type="entry name" value="tRNA-synt_1d"/>
    <property type="match status" value="1"/>
</dbReference>
<dbReference type="Gene3D" id="3.30.1360.70">
    <property type="entry name" value="Arginyl tRNA synthetase N-terminal domain"/>
    <property type="match status" value="1"/>
</dbReference>
<dbReference type="Gene3D" id="1.10.730.10">
    <property type="entry name" value="Isoleucyl-tRNA Synthetase, Domain 1"/>
    <property type="match status" value="1"/>
</dbReference>
<dbReference type="SMART" id="SM00836">
    <property type="entry name" value="DALR_1"/>
    <property type="match status" value="1"/>
</dbReference>
<comment type="catalytic activity">
    <reaction evidence="9">
        <text>tRNA(Arg) + L-arginine + ATP = L-arginyl-tRNA(Arg) + AMP + diphosphate</text>
        <dbReference type="Rhea" id="RHEA:20301"/>
        <dbReference type="Rhea" id="RHEA-COMP:9658"/>
        <dbReference type="Rhea" id="RHEA-COMP:9673"/>
        <dbReference type="ChEBI" id="CHEBI:30616"/>
        <dbReference type="ChEBI" id="CHEBI:32682"/>
        <dbReference type="ChEBI" id="CHEBI:33019"/>
        <dbReference type="ChEBI" id="CHEBI:78442"/>
        <dbReference type="ChEBI" id="CHEBI:78513"/>
        <dbReference type="ChEBI" id="CHEBI:456215"/>
        <dbReference type="EC" id="6.1.1.19"/>
    </reaction>
</comment>
<evidence type="ECO:0000313" key="13">
    <source>
        <dbReference type="Proteomes" id="UP001287356"/>
    </source>
</evidence>
<dbReference type="SUPFAM" id="SSF55190">
    <property type="entry name" value="Arginyl-tRNA synthetase (ArgRS), N-terminal 'additional' domain"/>
    <property type="match status" value="1"/>
</dbReference>
<dbReference type="PANTHER" id="PTHR11956:SF11">
    <property type="entry name" value="ARGININE--TRNA LIGASE, MITOCHONDRIAL-RELATED"/>
    <property type="match status" value="1"/>
</dbReference>
<evidence type="ECO:0000256" key="7">
    <source>
        <dbReference type="ARBA" id="ARBA00023146"/>
    </source>
</evidence>
<dbReference type="EMBL" id="JAULSN010000010">
    <property type="protein sequence ID" value="KAK3362178.1"/>
    <property type="molecule type" value="Genomic_DNA"/>
</dbReference>
<reference evidence="12" key="2">
    <citation type="submission" date="2023-06" db="EMBL/GenBank/DDBJ databases">
        <authorList>
            <consortium name="Lawrence Berkeley National Laboratory"/>
            <person name="Haridas S."/>
            <person name="Hensen N."/>
            <person name="Bonometti L."/>
            <person name="Westerberg I."/>
            <person name="Brannstrom I.O."/>
            <person name="Guillou S."/>
            <person name="Cros-Aarteil S."/>
            <person name="Calhoun S."/>
            <person name="Kuo A."/>
            <person name="Mondo S."/>
            <person name="Pangilinan J."/>
            <person name="Riley R."/>
            <person name="Labutti K."/>
            <person name="Andreopoulos B."/>
            <person name="Lipzen A."/>
            <person name="Chen C."/>
            <person name="Yanf M."/>
            <person name="Daum C."/>
            <person name="Ng V."/>
            <person name="Clum A."/>
            <person name="Steindorff A."/>
            <person name="Ohm R."/>
            <person name="Martin F."/>
            <person name="Silar P."/>
            <person name="Natvig D."/>
            <person name="Lalanne C."/>
            <person name="Gautier V."/>
            <person name="Ament-Velasquez S.L."/>
            <person name="Kruys A."/>
            <person name="Hutchinson M.I."/>
            <person name="Powell A.J."/>
            <person name="Barry K."/>
            <person name="Miller A.N."/>
            <person name="Grigoriev I.V."/>
            <person name="Debuchy R."/>
            <person name="Gladieux P."/>
            <person name="Thoren M.H."/>
            <person name="Johannesson H."/>
        </authorList>
    </citation>
    <scope>NUCLEOTIDE SEQUENCE</scope>
    <source>
        <strain evidence="12">CBS 958.72</strain>
    </source>
</reference>
<evidence type="ECO:0000256" key="9">
    <source>
        <dbReference type="ARBA" id="ARBA00049339"/>
    </source>
</evidence>
<dbReference type="Gene3D" id="3.40.50.620">
    <property type="entry name" value="HUPs"/>
    <property type="match status" value="1"/>
</dbReference>
<proteinExistence type="inferred from homology"/>
<dbReference type="PRINTS" id="PR01038">
    <property type="entry name" value="TRNASYNTHARG"/>
</dbReference>
<dbReference type="InterPro" id="IPR014729">
    <property type="entry name" value="Rossmann-like_a/b/a_fold"/>
</dbReference>
<evidence type="ECO:0000256" key="4">
    <source>
        <dbReference type="ARBA" id="ARBA00022741"/>
    </source>
</evidence>
<evidence type="ECO:0000256" key="10">
    <source>
        <dbReference type="RuleBase" id="RU363038"/>
    </source>
</evidence>
<evidence type="ECO:0000259" key="11">
    <source>
        <dbReference type="SMART" id="SM00836"/>
    </source>
</evidence>
<dbReference type="SUPFAM" id="SSF52374">
    <property type="entry name" value="Nucleotidylyl transferase"/>
    <property type="match status" value="1"/>
</dbReference>
<dbReference type="FunFam" id="3.40.50.620:FF:000058">
    <property type="entry name" value="Mitochondrial arginyl-tRNA synthetase"/>
    <property type="match status" value="1"/>
</dbReference>
<sequence>MAVETPQVSVAGASRSTNPLDVFRIAIARELARITNLDVGFIFAALERSSTLDKGDLVLAVPRLRIKSADLTPAAQAENLVSQSQKDDRSIPRRKLPLVKQPIADGISLQFYMNPAALPGILLPFVLQHGNDYGSDRAIGLRNPATSSTDNSTGNIDEDDATRKTVLVEFSSPNIAKEFHFGRLRSTIIGAFLANLYESCGYHVIRMNYLGDWGRQFGLLASGWEKYGDEAAFDRDPIRHLFEIYVKISADFKPEERGKGSRRRHIAYFKRMEDGDPVALALWERLRALSIQRYEATYARLNIRFTDYSGESRVRKETIARVLQVLEDRGIAEPDGGALIVDFAKHGKKKVATAILRNRNGTSTYLLRDLGAAVQRHDDYTFDEMIYVVMSEQEAHLKWLFLTMELMGEPYTALSRKTEHISFGKVRGMSTRRGTVVFLDDVVNDVTDFMHEQMRGNATKYREVADPAQTAEALAVSAIMVQDMLGKRANSYSFDLQRMTSFEGDTGPYLQYAHARLCSISRKAGFTRDDLLATPSDFNLLLADSSYAYDLLRVVARYPDIVRQAMKTLEPTTILTYLFALAHTLSSSYDHLRVVNPPEGPSMSRARAALYGSARQTLHNGMVLLGLTPVDR</sequence>
<dbReference type="GO" id="GO:0005739">
    <property type="term" value="C:mitochondrion"/>
    <property type="evidence" value="ECO:0007669"/>
    <property type="project" value="TreeGrafter"/>
</dbReference>
<name>A0AAE0JUV6_9PEZI</name>
<dbReference type="InterPro" id="IPR036695">
    <property type="entry name" value="Arg-tRNA-synth_N_sf"/>
</dbReference>
<dbReference type="Proteomes" id="UP001287356">
    <property type="component" value="Unassembled WGS sequence"/>
</dbReference>
<dbReference type="FunFam" id="1.10.730.10:FF:000006">
    <property type="entry name" value="Arginyl-tRNA synthetase 2, mitochondrial"/>
    <property type="match status" value="1"/>
</dbReference>
<accession>A0AAE0JUV6</accession>
<dbReference type="PANTHER" id="PTHR11956">
    <property type="entry name" value="ARGINYL-TRNA SYNTHETASE"/>
    <property type="match status" value="1"/>
</dbReference>
<dbReference type="InterPro" id="IPR035684">
    <property type="entry name" value="ArgRS_core"/>
</dbReference>
<dbReference type="GO" id="GO:0006420">
    <property type="term" value="P:arginyl-tRNA aminoacylation"/>
    <property type="evidence" value="ECO:0007669"/>
    <property type="project" value="InterPro"/>
</dbReference>
<feature type="domain" description="DALR anticodon binding" evidence="11">
    <location>
        <begin position="510"/>
        <end position="632"/>
    </location>
</feature>
<dbReference type="NCBIfam" id="TIGR00456">
    <property type="entry name" value="argS"/>
    <property type="match status" value="1"/>
</dbReference>
<keyword evidence="3 10" id="KW-0436">Ligase</keyword>
<dbReference type="GO" id="GO:0032543">
    <property type="term" value="P:mitochondrial translation"/>
    <property type="evidence" value="ECO:0007669"/>
    <property type="project" value="TreeGrafter"/>
</dbReference>
<dbReference type="CDD" id="cd07956">
    <property type="entry name" value="Anticodon_Ia_Arg"/>
    <property type="match status" value="1"/>
</dbReference>
<dbReference type="InterPro" id="IPR009080">
    <property type="entry name" value="tRNAsynth_Ia_anticodon-bd"/>
</dbReference>
<comment type="similarity">
    <text evidence="1 10">Belongs to the class-I aminoacyl-tRNA synthetase family.</text>
</comment>
<dbReference type="SUPFAM" id="SSF47323">
    <property type="entry name" value="Anticodon-binding domain of a subclass of class I aminoacyl-tRNA synthetases"/>
    <property type="match status" value="1"/>
</dbReference>
<protein>
    <recommendedName>
        <fullName evidence="2">arginine--tRNA ligase</fullName>
        <ecNumber evidence="2">6.1.1.19</ecNumber>
    </recommendedName>
    <alternativeName>
        <fullName evidence="8">Arginyl-tRNA synthetase</fullName>
    </alternativeName>
</protein>
<reference evidence="12" key="1">
    <citation type="journal article" date="2023" name="Mol. Phylogenet. Evol.">
        <title>Genome-scale phylogeny and comparative genomics of the fungal order Sordariales.</title>
        <authorList>
            <person name="Hensen N."/>
            <person name="Bonometti L."/>
            <person name="Westerberg I."/>
            <person name="Brannstrom I.O."/>
            <person name="Guillou S."/>
            <person name="Cros-Aarteil S."/>
            <person name="Calhoun S."/>
            <person name="Haridas S."/>
            <person name="Kuo A."/>
            <person name="Mondo S."/>
            <person name="Pangilinan J."/>
            <person name="Riley R."/>
            <person name="LaButti K."/>
            <person name="Andreopoulos B."/>
            <person name="Lipzen A."/>
            <person name="Chen C."/>
            <person name="Yan M."/>
            <person name="Daum C."/>
            <person name="Ng V."/>
            <person name="Clum A."/>
            <person name="Steindorff A."/>
            <person name="Ohm R.A."/>
            <person name="Martin F."/>
            <person name="Silar P."/>
            <person name="Natvig D.O."/>
            <person name="Lalanne C."/>
            <person name="Gautier V."/>
            <person name="Ament-Velasquez S.L."/>
            <person name="Kruys A."/>
            <person name="Hutchinson M.I."/>
            <person name="Powell A.J."/>
            <person name="Barry K."/>
            <person name="Miller A.N."/>
            <person name="Grigoriev I.V."/>
            <person name="Debuchy R."/>
            <person name="Gladieux P."/>
            <person name="Hiltunen Thoren M."/>
            <person name="Johannesson H."/>
        </authorList>
    </citation>
    <scope>NUCLEOTIDE SEQUENCE</scope>
    <source>
        <strain evidence="12">CBS 958.72</strain>
    </source>
</reference>
<dbReference type="AlphaFoldDB" id="A0AAE0JUV6"/>
<dbReference type="GO" id="GO:0005524">
    <property type="term" value="F:ATP binding"/>
    <property type="evidence" value="ECO:0007669"/>
    <property type="project" value="UniProtKB-KW"/>
</dbReference>
<keyword evidence="5 10" id="KW-0067">ATP-binding</keyword>
<gene>
    <name evidence="12" type="ORF">B0T24DRAFT_599058</name>
</gene>
<dbReference type="InterPro" id="IPR001278">
    <property type="entry name" value="Arg-tRNA-ligase"/>
</dbReference>
<evidence type="ECO:0000256" key="8">
    <source>
        <dbReference type="ARBA" id="ARBA00033033"/>
    </source>
</evidence>
<evidence type="ECO:0000256" key="6">
    <source>
        <dbReference type="ARBA" id="ARBA00022917"/>
    </source>
</evidence>
<dbReference type="GO" id="GO:0004814">
    <property type="term" value="F:arginine-tRNA ligase activity"/>
    <property type="evidence" value="ECO:0007669"/>
    <property type="project" value="UniProtKB-EC"/>
</dbReference>
<evidence type="ECO:0000256" key="3">
    <source>
        <dbReference type="ARBA" id="ARBA00022598"/>
    </source>
</evidence>
<dbReference type="EC" id="6.1.1.19" evidence="2"/>
<evidence type="ECO:0000256" key="1">
    <source>
        <dbReference type="ARBA" id="ARBA00005594"/>
    </source>
</evidence>
<comment type="caution">
    <text evidence="12">The sequence shown here is derived from an EMBL/GenBank/DDBJ whole genome shotgun (WGS) entry which is preliminary data.</text>
</comment>
<evidence type="ECO:0000256" key="5">
    <source>
        <dbReference type="ARBA" id="ARBA00022840"/>
    </source>
</evidence>